<accession>A0A1A7XIX4</accession>
<protein>
    <submittedName>
        <fullName evidence="1">Uncharacterized protein</fullName>
    </submittedName>
</protein>
<dbReference type="EMBL" id="HADW01016395">
    <property type="protein sequence ID" value="SBP17795.1"/>
    <property type="molecule type" value="Transcribed_RNA"/>
</dbReference>
<reference evidence="1" key="2">
    <citation type="submission" date="2016-06" db="EMBL/GenBank/DDBJ databases">
        <title>The genome of a short-lived fish provides insights into sex chromosome evolution and the genetic control of aging.</title>
        <authorList>
            <person name="Reichwald K."/>
            <person name="Felder M."/>
            <person name="Petzold A."/>
            <person name="Koch P."/>
            <person name="Groth M."/>
            <person name="Platzer M."/>
        </authorList>
    </citation>
    <scope>NUCLEOTIDE SEQUENCE</scope>
    <source>
        <tissue evidence="1">Brain</tissue>
    </source>
</reference>
<organism evidence="1">
    <name type="scientific">Iconisemion striatum</name>
    <dbReference type="NCBI Taxonomy" id="60296"/>
    <lineage>
        <taxon>Eukaryota</taxon>
        <taxon>Metazoa</taxon>
        <taxon>Chordata</taxon>
        <taxon>Craniata</taxon>
        <taxon>Vertebrata</taxon>
        <taxon>Euteleostomi</taxon>
        <taxon>Actinopterygii</taxon>
        <taxon>Neopterygii</taxon>
        <taxon>Teleostei</taxon>
        <taxon>Neoteleostei</taxon>
        <taxon>Acanthomorphata</taxon>
        <taxon>Ovalentaria</taxon>
        <taxon>Atherinomorphae</taxon>
        <taxon>Cyprinodontiformes</taxon>
        <taxon>Nothobranchiidae</taxon>
        <taxon>Iconisemion</taxon>
    </lineage>
</organism>
<feature type="non-terminal residue" evidence="1">
    <location>
        <position position="44"/>
    </location>
</feature>
<feature type="non-terminal residue" evidence="1">
    <location>
        <position position="1"/>
    </location>
</feature>
<proteinExistence type="predicted"/>
<reference evidence="1" key="1">
    <citation type="submission" date="2016-05" db="EMBL/GenBank/DDBJ databases">
        <authorList>
            <person name="Lavstsen T."/>
            <person name="Jespersen J.S."/>
        </authorList>
    </citation>
    <scope>NUCLEOTIDE SEQUENCE</scope>
    <source>
        <tissue evidence="1">Brain</tissue>
    </source>
</reference>
<evidence type="ECO:0000313" key="1">
    <source>
        <dbReference type="EMBL" id="SBP17795.1"/>
    </source>
</evidence>
<gene>
    <name evidence="1" type="primary">Nfu_g_1_023163</name>
</gene>
<sequence length="44" mass="5219">KKITTPCVYGNRRSFLLFRVHNNTEEVVLDSMKQTFSHETKLHI</sequence>
<name>A0A1A7XIX4_9TELE</name>
<dbReference type="AlphaFoldDB" id="A0A1A7XIX4"/>